<dbReference type="Proteomes" id="UP000434957">
    <property type="component" value="Unassembled WGS sequence"/>
</dbReference>
<sequence>MSASRDRRSSPEPSSSTSPASYVYCKPTVLQTDGYAYGKTNLEGAGEDSVSVTRVASGRWAELPEIVCPCLRRDVQGRTVEAEEAASGIGTYVGSYVCVARLHPGSAKVWSYGVVTDYTWNGRGLLHVCFGADSSSIEFNTSELQVLPLPVYALRPCAGVPVLTLMGAEMRSRHGAVLDHCNGTGCRASRNSASILRKVGAAPVDETTMIPVFDFSRCCVQSTSLKYVLDFSYYHGNSRRRPQSVILDATILDEPQRATATATQVQETLGVVEEEVTGQAAAQTTLAPCTPSAARTEFLPGQLSDSDDSDGEETDPAPLQEVTLLPSAERKRPLEVAMTDSGETASLKLLKRSYSDNPSMLRSIDQLIALRASTVSAGAVSDVIGPTISSSGKSKQQFQPSVLQRSIHRHLVTGTWSTYKYRKEWETIVQNGVQPVWKSDFRSQSGPPSNHASAKASLNSLIEQIRKGQDAGHYIVLDLDLLPHLEGITCSPFGAVAKDPASMPAKVRAIHDLSYPEETSVNDNTADDTSITVQYDGPPALAQRILHVEEEFPDKTMVMSGDVSSAFKHIPIHADHVGRFAGTVQELGILVIDLSCPFGWKLSPQHYWTAGAAISHVYASSAPKWPLQPVQAAQPFDAKTWCDDHNLIEPDIGTRLTEANVALRSAIINVLGPEAINEEKFTPWFKQGKALGLLWDIPHASLAMPKEKLEKALSRVNSMLISRTTSTTQLNQLLGSLRHVVTC</sequence>
<feature type="region of interest" description="Disordered" evidence="1">
    <location>
        <begin position="299"/>
        <end position="322"/>
    </location>
</feature>
<dbReference type="SUPFAM" id="SSF56672">
    <property type="entry name" value="DNA/RNA polymerases"/>
    <property type="match status" value="1"/>
</dbReference>
<feature type="compositionally biased region" description="Basic and acidic residues" evidence="1">
    <location>
        <begin position="1"/>
        <end position="10"/>
    </location>
</feature>
<proteinExistence type="predicted"/>
<name>A0A6A4BKL8_9STRA</name>
<dbReference type="EMBL" id="QXFT01004877">
    <property type="protein sequence ID" value="KAE9275368.1"/>
    <property type="molecule type" value="Genomic_DNA"/>
</dbReference>
<dbReference type="PANTHER" id="PTHR33050:SF7">
    <property type="entry name" value="RIBONUCLEASE H"/>
    <property type="match status" value="1"/>
</dbReference>
<dbReference type="PANTHER" id="PTHR33050">
    <property type="entry name" value="REVERSE TRANSCRIPTASE DOMAIN-CONTAINING PROTEIN"/>
    <property type="match status" value="1"/>
</dbReference>
<organism evidence="2 3">
    <name type="scientific">Phytophthora rubi</name>
    <dbReference type="NCBI Taxonomy" id="129364"/>
    <lineage>
        <taxon>Eukaryota</taxon>
        <taxon>Sar</taxon>
        <taxon>Stramenopiles</taxon>
        <taxon>Oomycota</taxon>
        <taxon>Peronosporomycetes</taxon>
        <taxon>Peronosporales</taxon>
        <taxon>Peronosporaceae</taxon>
        <taxon>Phytophthora</taxon>
    </lineage>
</organism>
<feature type="compositionally biased region" description="Acidic residues" evidence="1">
    <location>
        <begin position="305"/>
        <end position="315"/>
    </location>
</feature>
<accession>A0A6A4BKL8</accession>
<protein>
    <submittedName>
        <fullName evidence="2">Uncharacterized protein</fullName>
    </submittedName>
</protein>
<evidence type="ECO:0000313" key="2">
    <source>
        <dbReference type="EMBL" id="KAE9275368.1"/>
    </source>
</evidence>
<reference evidence="2 3" key="1">
    <citation type="submission" date="2018-08" db="EMBL/GenBank/DDBJ databases">
        <title>Genomic investigation of the strawberry pathogen Phytophthora fragariae indicates pathogenicity is determined by transcriptional variation in three key races.</title>
        <authorList>
            <person name="Adams T.M."/>
            <person name="Armitage A.D."/>
            <person name="Sobczyk M.K."/>
            <person name="Bates H.J."/>
            <person name="Dunwell J.M."/>
            <person name="Nellist C.F."/>
            <person name="Harrison R.J."/>
        </authorList>
    </citation>
    <scope>NUCLEOTIDE SEQUENCE [LARGE SCALE GENOMIC DNA]</scope>
    <source>
        <strain evidence="2 3">SCRP333</strain>
    </source>
</reference>
<gene>
    <name evidence="2" type="ORF">PR003_g29352</name>
</gene>
<comment type="caution">
    <text evidence="2">The sequence shown here is derived from an EMBL/GenBank/DDBJ whole genome shotgun (WGS) entry which is preliminary data.</text>
</comment>
<evidence type="ECO:0000256" key="1">
    <source>
        <dbReference type="SAM" id="MobiDB-lite"/>
    </source>
</evidence>
<feature type="region of interest" description="Disordered" evidence="1">
    <location>
        <begin position="1"/>
        <end position="20"/>
    </location>
</feature>
<feature type="compositionally biased region" description="Low complexity" evidence="1">
    <location>
        <begin position="11"/>
        <end position="20"/>
    </location>
</feature>
<dbReference type="InterPro" id="IPR052055">
    <property type="entry name" value="Hepadnavirus_pol/RT"/>
</dbReference>
<dbReference type="InterPro" id="IPR043502">
    <property type="entry name" value="DNA/RNA_pol_sf"/>
</dbReference>
<keyword evidence="3" id="KW-1185">Reference proteome</keyword>
<evidence type="ECO:0000313" key="3">
    <source>
        <dbReference type="Proteomes" id="UP000434957"/>
    </source>
</evidence>
<dbReference type="AlphaFoldDB" id="A0A6A4BKL8"/>
<feature type="non-terminal residue" evidence="2">
    <location>
        <position position="743"/>
    </location>
</feature>